<evidence type="ECO:0000313" key="3">
    <source>
        <dbReference type="EMBL" id="MBB5788754.1"/>
    </source>
</evidence>
<feature type="coiled-coil region" evidence="1">
    <location>
        <begin position="1052"/>
        <end position="1079"/>
    </location>
</feature>
<dbReference type="AlphaFoldDB" id="A0A7W9GS56"/>
<evidence type="ECO:0000313" key="4">
    <source>
        <dbReference type="Proteomes" id="UP000542813"/>
    </source>
</evidence>
<dbReference type="InterPro" id="IPR014862">
    <property type="entry name" value="TrwC"/>
</dbReference>
<protein>
    <submittedName>
        <fullName evidence="3">Conjugative relaxase-like TrwC/TraI family protein</fullName>
    </submittedName>
</protein>
<organism evidence="3 4">
    <name type="scientific">Jiangella mangrovi</name>
    <dbReference type="NCBI Taxonomy" id="1524084"/>
    <lineage>
        <taxon>Bacteria</taxon>
        <taxon>Bacillati</taxon>
        <taxon>Actinomycetota</taxon>
        <taxon>Actinomycetes</taxon>
        <taxon>Jiangellales</taxon>
        <taxon>Jiangellaceae</taxon>
        <taxon>Jiangella</taxon>
    </lineage>
</organism>
<dbReference type="Proteomes" id="UP000542813">
    <property type="component" value="Unassembled WGS sequence"/>
</dbReference>
<dbReference type="CDD" id="cd18809">
    <property type="entry name" value="SF1_C_RecD"/>
    <property type="match status" value="1"/>
</dbReference>
<feature type="domain" description="TrwC relaxase" evidence="2">
    <location>
        <begin position="10"/>
        <end position="361"/>
    </location>
</feature>
<evidence type="ECO:0000259" key="2">
    <source>
        <dbReference type="Pfam" id="PF08751"/>
    </source>
</evidence>
<dbReference type="SUPFAM" id="SSF52540">
    <property type="entry name" value="P-loop containing nucleoside triphosphate hydrolases"/>
    <property type="match status" value="2"/>
</dbReference>
<sequence>MTVSMRVLTAGEGYRYLLRSVAAGDGNRSLSTPLTRYYQEKGTPPGFWLGTGVHGFGDGTLTSGDVVTEAQLRRLLGRGLDPLTGEPLGRCFYQFKPVAVRVAVRAARLSPELSPEQRTESMRQIKAEEAARSRPRTVAGYDLTFSVPKSVSVLWGLADVGTQAMIVHAHHDAIADVIALLERDVAMTRTGTGGVAQIETLGVAATAFDHYDSRASDPQLHTHVVIANRVQGRDGRWRTLDGRPMHAAVVALSEHYNSVLADHLTRALGVGWERRTRGEKRNPSWEIVGISDDLISEFSARAADIEVQTDRLIAEYILTHGRCPSRRTVLQLRQRATLETRPEKEVRSLAERTVEWRHRAGRILDKAPADWACSVVTTSVDRAVLRADDLPLAVVDELARTVVERVGQKRSTWRRWNLYAEASRQLMHLRFAATADREAVIGMVVDAAERVSLRLTPPELAATPAEFRRADGSSVFRPKHGVVYSSTSVLAAEDRLLRLAENRAAPTVDLEAVAGATAVEDVVLAGDQVLAIEKIAVSGRIVDVLVGPAGTGKTTTLGGLRRAWEAEFGSGSVVGLAPSATAADVLGADLGITTETTAKWLYEYEHGRWQLHRGQLVVLDEASLAGTFALDTIAANVATAGAKLVLVGDWAQLDAVDTSGAFGLLVRSRDDAPELADVRRFSEDWEKSASLELRLGRPDAIRRYEAHGRVAGGESDVMLDTAYRAWAQDLAAGKATLLIADDAETVSSLNARARNDRMLAGDVGDGGVQLADGNRASGGDLVITRQNDRRLSVGTGWVKNGDRWIVTANHADGALTVWRADGRWRGTVTLPSWYVAEHVDLGYAITAHRAQGATVDTSHVIVRSPAMTREAFYVAMSRGRQSNAAYVATDRAHLEEHQRSDGDDPTARSVLQAVLRNSASALSAHEMIRTEQETWTSIAQLAAEYETIAQHAEAEHVATLLAIGGLDDRQLDQVVRDDAYGSLVAELRRASANGFDPAAVVRHTVLAGSLERVDNLTTLLRHRVQKLTGSGRIRTPARDSRRLVVGLLPRAVGAMTEEMAAVLAELEELMERRADANVDAAVAAGEPWVLRCGRPPQEPAMRQAWTDAVRVVAAYRDLHRVGGDEPVGPVPSTDRERIDFNRAVRALRDARARAAGPRDEARPVLPAVHRLDSFSS</sequence>
<accession>A0A7W9GS56</accession>
<name>A0A7W9GS56_9ACTN</name>
<dbReference type="RefSeq" id="WP_221441056.1">
    <property type="nucleotide sequence ID" value="NZ_JACHMM010000001.1"/>
</dbReference>
<dbReference type="Gene3D" id="3.40.50.300">
    <property type="entry name" value="P-loop containing nucleotide triphosphate hydrolases"/>
    <property type="match status" value="2"/>
</dbReference>
<evidence type="ECO:0000256" key="1">
    <source>
        <dbReference type="SAM" id="Coils"/>
    </source>
</evidence>
<keyword evidence="4" id="KW-1185">Reference proteome</keyword>
<dbReference type="EMBL" id="JACHMM010000001">
    <property type="protein sequence ID" value="MBB5788754.1"/>
    <property type="molecule type" value="Genomic_DNA"/>
</dbReference>
<proteinExistence type="predicted"/>
<dbReference type="SUPFAM" id="SSF55464">
    <property type="entry name" value="Origin of replication-binding domain, RBD-like"/>
    <property type="match status" value="1"/>
</dbReference>
<dbReference type="Pfam" id="PF13604">
    <property type="entry name" value="AAA_30"/>
    <property type="match status" value="1"/>
</dbReference>
<dbReference type="NCBIfam" id="NF041492">
    <property type="entry name" value="MobF"/>
    <property type="match status" value="1"/>
</dbReference>
<comment type="caution">
    <text evidence="3">The sequence shown here is derived from an EMBL/GenBank/DDBJ whole genome shotgun (WGS) entry which is preliminary data.</text>
</comment>
<gene>
    <name evidence="3" type="ORF">HD601_003329</name>
</gene>
<dbReference type="Pfam" id="PF08751">
    <property type="entry name" value="TrwC"/>
    <property type="match status" value="1"/>
</dbReference>
<keyword evidence="1" id="KW-0175">Coiled coil</keyword>
<dbReference type="InterPro" id="IPR027417">
    <property type="entry name" value="P-loop_NTPase"/>
</dbReference>
<reference evidence="3 4" key="1">
    <citation type="submission" date="2020-08" db="EMBL/GenBank/DDBJ databases">
        <title>Sequencing the genomes of 1000 actinobacteria strains.</title>
        <authorList>
            <person name="Klenk H.-P."/>
        </authorList>
    </citation>
    <scope>NUCLEOTIDE SEQUENCE [LARGE SCALE GENOMIC DNA]</scope>
    <source>
        <strain evidence="3 4">DSM 102122</strain>
    </source>
</reference>